<evidence type="ECO:0000313" key="2">
    <source>
        <dbReference type="EMBL" id="KAH7434674.1"/>
    </source>
</evidence>
<reference evidence="2" key="1">
    <citation type="submission" date="2021-08" db="EMBL/GenBank/DDBJ databases">
        <title>WGS assembly of Ceratopteris richardii.</title>
        <authorList>
            <person name="Marchant D.B."/>
            <person name="Chen G."/>
            <person name="Jenkins J."/>
            <person name="Shu S."/>
            <person name="Leebens-Mack J."/>
            <person name="Grimwood J."/>
            <person name="Schmutz J."/>
            <person name="Soltis P."/>
            <person name="Soltis D."/>
            <person name="Chen Z.-H."/>
        </authorList>
    </citation>
    <scope>NUCLEOTIDE SEQUENCE</scope>
    <source>
        <strain evidence="2">Whitten #5841</strain>
        <tissue evidence="2">Leaf</tissue>
    </source>
</reference>
<sequence>MNVGRRMKMKVPLTTKGLNLCPPNPSNLYRLHKGRARHNSIDSQCADKGLFIQAHSDLPAERERLSHLYSPEQLTTMGLHEFSQVPLSDQPDHMEVIDFFKHFPRFPDGKLSLRILELAMGAHTPTLPAPASTYSGILEGELVTKCKAAFDEKPVAYATATLLHAFKFYFLLRSMKGKLIFTNLFIYNGLMCMLYSKPFPYHKLLWHSVIDKRKRFVAASNRGASTFHVFSPCIFTWLRTLPALHPNFTSLPLPNPTNPPSERQSKRSSYALRSKLQPFNKKRAKIVADSRASLDSLPLSEQGYARPKTGKTFSFPPPTSSKTLDPTPHSHSHSDTPTTSPPTPSIVTPIPSTASIVTPIPSHPTVSTVPSHTPKTTTATTPPTQPMRQVCESVPNP</sequence>
<dbReference type="EMBL" id="CM035411">
    <property type="protein sequence ID" value="KAH7434674.1"/>
    <property type="molecule type" value="Genomic_DNA"/>
</dbReference>
<keyword evidence="3" id="KW-1185">Reference proteome</keyword>
<dbReference type="AlphaFoldDB" id="A0A8T2UMS5"/>
<feature type="region of interest" description="Disordered" evidence="1">
    <location>
        <begin position="298"/>
        <end position="397"/>
    </location>
</feature>
<proteinExistence type="predicted"/>
<accession>A0A8T2UMS5</accession>
<comment type="caution">
    <text evidence="2">The sequence shown here is derived from an EMBL/GenBank/DDBJ whole genome shotgun (WGS) entry which is preliminary data.</text>
</comment>
<organism evidence="2 3">
    <name type="scientific">Ceratopteris richardii</name>
    <name type="common">Triangle waterfern</name>
    <dbReference type="NCBI Taxonomy" id="49495"/>
    <lineage>
        <taxon>Eukaryota</taxon>
        <taxon>Viridiplantae</taxon>
        <taxon>Streptophyta</taxon>
        <taxon>Embryophyta</taxon>
        <taxon>Tracheophyta</taxon>
        <taxon>Polypodiopsida</taxon>
        <taxon>Polypodiidae</taxon>
        <taxon>Polypodiales</taxon>
        <taxon>Pteridineae</taxon>
        <taxon>Pteridaceae</taxon>
        <taxon>Parkerioideae</taxon>
        <taxon>Ceratopteris</taxon>
    </lineage>
</organism>
<evidence type="ECO:0000313" key="3">
    <source>
        <dbReference type="Proteomes" id="UP000825935"/>
    </source>
</evidence>
<dbReference type="Proteomes" id="UP000825935">
    <property type="component" value="Chromosome 6"/>
</dbReference>
<gene>
    <name evidence="2" type="ORF">KP509_06G029900</name>
</gene>
<evidence type="ECO:0000256" key="1">
    <source>
        <dbReference type="SAM" id="MobiDB-lite"/>
    </source>
</evidence>
<feature type="compositionally biased region" description="Low complexity" evidence="1">
    <location>
        <begin position="345"/>
        <end position="382"/>
    </location>
</feature>
<name>A0A8T2UMS5_CERRI</name>
<protein>
    <submittedName>
        <fullName evidence="2">Uncharacterized protein</fullName>
    </submittedName>
</protein>